<dbReference type="RefSeq" id="WP_091542826.1">
    <property type="nucleotide sequence ID" value="NZ_FMUS01000011.1"/>
</dbReference>
<dbReference type="InterPro" id="IPR036388">
    <property type="entry name" value="WH-like_DNA-bd_sf"/>
</dbReference>
<dbReference type="NCBIfam" id="NF033788">
    <property type="entry name" value="HTH_metalloreg"/>
    <property type="match status" value="1"/>
</dbReference>
<dbReference type="AlphaFoldDB" id="A0A1G5HAA0"/>
<evidence type="ECO:0000313" key="6">
    <source>
        <dbReference type="Proteomes" id="UP000198636"/>
    </source>
</evidence>
<dbReference type="InterPro" id="IPR011991">
    <property type="entry name" value="ArsR-like_HTH"/>
</dbReference>
<dbReference type="Proteomes" id="UP000198636">
    <property type="component" value="Unassembled WGS sequence"/>
</dbReference>
<evidence type="ECO:0000313" key="5">
    <source>
        <dbReference type="EMBL" id="SCY60805.1"/>
    </source>
</evidence>
<dbReference type="STRING" id="1120976.SAMN03080606_01936"/>
<dbReference type="PANTHER" id="PTHR33154">
    <property type="entry name" value="TRANSCRIPTIONAL REGULATOR, ARSR FAMILY"/>
    <property type="match status" value="1"/>
</dbReference>
<evidence type="ECO:0000256" key="1">
    <source>
        <dbReference type="ARBA" id="ARBA00023015"/>
    </source>
</evidence>
<accession>A0A1G5HAA0</accession>
<name>A0A1G5HAA0_9FIRM</name>
<keyword evidence="1" id="KW-0805">Transcription regulation</keyword>
<reference evidence="5 6" key="1">
    <citation type="submission" date="2016-10" db="EMBL/GenBank/DDBJ databases">
        <authorList>
            <person name="de Groot N.N."/>
        </authorList>
    </citation>
    <scope>NUCLEOTIDE SEQUENCE [LARGE SCALE GENOMIC DNA]</scope>
    <source>
        <strain evidence="5 6">DSM 18978</strain>
    </source>
</reference>
<dbReference type="GO" id="GO:0003700">
    <property type="term" value="F:DNA-binding transcription factor activity"/>
    <property type="evidence" value="ECO:0007669"/>
    <property type="project" value="InterPro"/>
</dbReference>
<keyword evidence="2 5" id="KW-0238">DNA-binding</keyword>
<evidence type="ECO:0000256" key="2">
    <source>
        <dbReference type="ARBA" id="ARBA00023125"/>
    </source>
</evidence>
<organism evidence="5 6">
    <name type="scientific">Alkaliphilus peptidifermentans DSM 18978</name>
    <dbReference type="NCBI Taxonomy" id="1120976"/>
    <lineage>
        <taxon>Bacteria</taxon>
        <taxon>Bacillati</taxon>
        <taxon>Bacillota</taxon>
        <taxon>Clostridia</taxon>
        <taxon>Peptostreptococcales</taxon>
        <taxon>Natronincolaceae</taxon>
        <taxon>Alkaliphilus</taxon>
    </lineage>
</organism>
<dbReference type="GO" id="GO:0003677">
    <property type="term" value="F:DNA binding"/>
    <property type="evidence" value="ECO:0007669"/>
    <property type="project" value="UniProtKB-KW"/>
</dbReference>
<dbReference type="CDD" id="cd00090">
    <property type="entry name" value="HTH_ARSR"/>
    <property type="match status" value="1"/>
</dbReference>
<sequence length="323" mass="38297">MASDFELRVINKPIYYVELIALLNRIINSRNYRDFEFSKRQNSFLDMLKGLRVGGCELFEFFLYDEGMDDISYIEEVFQSYTKVDFLYLLCGEVFTKERIKLIIDDFDIIHEIVKENKFLSDHDWEHLRLAFENTDEFIRQLIDILNVLNKEAIKTIANTDIYEERIAKVHNDLKTKVPLNVAQDIMGKKFKRVFDFTTYYFVPSYFYINKPMRTFNKETQMVVYPIDEINYYNKNSLANALKIIGDNTRLEIIQKLSVKAMFGKEIAKEIGIGTSTVSHHLEQLRSIGLIHEERDKNIKYFSLNIKEYNHLCDVLKDFIVQD</sequence>
<dbReference type="InterPro" id="IPR051081">
    <property type="entry name" value="HTH_MetalResp_TranReg"/>
</dbReference>
<dbReference type="SUPFAM" id="SSF46785">
    <property type="entry name" value="Winged helix' DNA-binding domain"/>
    <property type="match status" value="1"/>
</dbReference>
<keyword evidence="3" id="KW-0804">Transcription</keyword>
<dbReference type="PROSITE" id="PS50987">
    <property type="entry name" value="HTH_ARSR_2"/>
    <property type="match status" value="1"/>
</dbReference>
<gene>
    <name evidence="5" type="ORF">SAMN03080606_01936</name>
</gene>
<evidence type="ECO:0000256" key="3">
    <source>
        <dbReference type="ARBA" id="ARBA00023163"/>
    </source>
</evidence>
<protein>
    <submittedName>
        <fullName evidence="5">DNA-binding transcriptional regulator, ArsR family</fullName>
    </submittedName>
</protein>
<dbReference type="Gene3D" id="1.10.10.10">
    <property type="entry name" value="Winged helix-like DNA-binding domain superfamily/Winged helix DNA-binding domain"/>
    <property type="match status" value="1"/>
</dbReference>
<dbReference type="SMART" id="SM00418">
    <property type="entry name" value="HTH_ARSR"/>
    <property type="match status" value="1"/>
</dbReference>
<dbReference type="PANTHER" id="PTHR33154:SF33">
    <property type="entry name" value="TRANSCRIPTIONAL REPRESSOR SDPR"/>
    <property type="match status" value="1"/>
</dbReference>
<dbReference type="OrthoDB" id="1706794at2"/>
<dbReference type="Pfam" id="PF01022">
    <property type="entry name" value="HTH_5"/>
    <property type="match status" value="1"/>
</dbReference>
<feature type="domain" description="HTH arsR-type" evidence="4">
    <location>
        <begin position="230"/>
        <end position="323"/>
    </location>
</feature>
<evidence type="ECO:0000259" key="4">
    <source>
        <dbReference type="PROSITE" id="PS50987"/>
    </source>
</evidence>
<dbReference type="InterPro" id="IPR001845">
    <property type="entry name" value="HTH_ArsR_DNA-bd_dom"/>
</dbReference>
<dbReference type="EMBL" id="FMUS01000011">
    <property type="protein sequence ID" value="SCY60805.1"/>
    <property type="molecule type" value="Genomic_DNA"/>
</dbReference>
<proteinExistence type="predicted"/>
<dbReference type="InterPro" id="IPR036390">
    <property type="entry name" value="WH_DNA-bd_sf"/>
</dbReference>
<dbReference type="PRINTS" id="PR00778">
    <property type="entry name" value="HTHARSR"/>
</dbReference>
<keyword evidence="6" id="KW-1185">Reference proteome</keyword>